<dbReference type="NCBIfam" id="TIGR03590">
    <property type="entry name" value="PseG"/>
    <property type="match status" value="1"/>
</dbReference>
<evidence type="ECO:0000259" key="3">
    <source>
        <dbReference type="Pfam" id="PF04101"/>
    </source>
</evidence>
<dbReference type="GO" id="GO:0016787">
    <property type="term" value="F:hydrolase activity"/>
    <property type="evidence" value="ECO:0007669"/>
    <property type="project" value="UniProtKB-KW"/>
</dbReference>
<dbReference type="Gene3D" id="3.40.50.11190">
    <property type="match status" value="1"/>
</dbReference>
<protein>
    <submittedName>
        <fullName evidence="4">UDP-2,4-diacetamido-2,4, 6-trideoxy-beta-L-altropyranose hydrolase</fullName>
        <ecNumber evidence="4">3.6.1.57</ecNumber>
    </submittedName>
</protein>
<dbReference type="RefSeq" id="WP_108843175.1">
    <property type="nucleotide sequence ID" value="NZ_ONZI01000003.1"/>
</dbReference>
<dbReference type="PANTHER" id="PTHR21015:SF22">
    <property type="entry name" value="GLYCOSYLTRANSFERASE"/>
    <property type="match status" value="1"/>
</dbReference>
<organism evidence="4 5">
    <name type="scientific">Kushneria phyllosphaerae</name>
    <dbReference type="NCBI Taxonomy" id="2100822"/>
    <lineage>
        <taxon>Bacteria</taxon>
        <taxon>Pseudomonadati</taxon>
        <taxon>Pseudomonadota</taxon>
        <taxon>Gammaproteobacteria</taxon>
        <taxon>Oceanospirillales</taxon>
        <taxon>Halomonadaceae</taxon>
        <taxon>Kushneria</taxon>
    </lineage>
</organism>
<dbReference type="OrthoDB" id="9788924at2"/>
<dbReference type="InterPro" id="IPR020023">
    <property type="entry name" value="PseG"/>
</dbReference>
<dbReference type="Proteomes" id="UP000244934">
    <property type="component" value="Unassembled WGS sequence"/>
</dbReference>
<evidence type="ECO:0000256" key="1">
    <source>
        <dbReference type="PIRSR" id="PIRSR620023-1"/>
    </source>
</evidence>
<feature type="active site" description="Proton acceptor" evidence="1">
    <location>
        <position position="26"/>
    </location>
</feature>
<evidence type="ECO:0000313" key="5">
    <source>
        <dbReference type="Proteomes" id="UP000244934"/>
    </source>
</evidence>
<accession>A0A2R8CNB1</accession>
<proteinExistence type="predicted"/>
<evidence type="ECO:0000256" key="2">
    <source>
        <dbReference type="PIRSR" id="PIRSR620023-2"/>
    </source>
</evidence>
<evidence type="ECO:0000313" key="4">
    <source>
        <dbReference type="EMBL" id="SPJ34385.1"/>
    </source>
</evidence>
<reference evidence="5" key="1">
    <citation type="submission" date="2018-03" db="EMBL/GenBank/DDBJ databases">
        <authorList>
            <person name="Navarro De La Torre S."/>
        </authorList>
    </citation>
    <scope>NUCLEOTIDE SEQUENCE [LARGE SCALE GENOMIC DNA]</scope>
    <source>
        <strain evidence="5">EAod3</strain>
    </source>
</reference>
<gene>
    <name evidence="4" type="primary">pseG</name>
    <name evidence="4" type="ORF">KSP9073_02419</name>
</gene>
<dbReference type="Gene3D" id="3.40.50.2000">
    <property type="entry name" value="Glycogen Phosphorylase B"/>
    <property type="match status" value="1"/>
</dbReference>
<dbReference type="EMBL" id="ONZI01000003">
    <property type="protein sequence ID" value="SPJ34385.1"/>
    <property type="molecule type" value="Genomic_DNA"/>
</dbReference>
<feature type="domain" description="Glycosyl transferase family 28 C-terminal" evidence="3">
    <location>
        <begin position="236"/>
        <end position="343"/>
    </location>
</feature>
<dbReference type="PANTHER" id="PTHR21015">
    <property type="entry name" value="UDP-N-ACETYLGLUCOSAMINE--N-ACETYLMURAMYL-(PENTAPEPTIDE) PYROPHOSPHORYL-UNDECAPRENOL N-ACETYLGLUCOSAMINE TRANSFERASE 1"/>
    <property type="match status" value="1"/>
</dbReference>
<dbReference type="GO" id="GO:0016758">
    <property type="term" value="F:hexosyltransferase activity"/>
    <property type="evidence" value="ECO:0007669"/>
    <property type="project" value="InterPro"/>
</dbReference>
<keyword evidence="4" id="KW-0378">Hydrolase</keyword>
<feature type="binding site" evidence="2">
    <location>
        <position position="292"/>
    </location>
    <ligand>
        <name>substrate</name>
    </ligand>
</feature>
<keyword evidence="5" id="KW-1185">Reference proteome</keyword>
<feature type="binding site" evidence="2">
    <location>
        <position position="184"/>
    </location>
    <ligand>
        <name>substrate</name>
    </ligand>
</feature>
<dbReference type="AlphaFoldDB" id="A0A2R8CNB1"/>
<name>A0A2R8CNB1_9GAMM</name>
<dbReference type="InterPro" id="IPR007235">
    <property type="entry name" value="Glyco_trans_28_C"/>
</dbReference>
<dbReference type="Pfam" id="PF04101">
    <property type="entry name" value="Glyco_tran_28_C"/>
    <property type="match status" value="1"/>
</dbReference>
<sequence>MSAQRDNSSRVVAFRVDASLEMGTGHVMRCLTLARALSQQGVTCHFLCRDHTGHLMGAIEANGFSVHALSNADSNGSAPQGTGVPAHAHWLGASWQQDAEQSRSIIQDIGPDWLVVDHYALDARWENAVLPEATRLLVIDDLADRPHAADALLDQNLGRQAEDYEHLVPGHCHLMIGPQYALLRPEFAQWRPYSLERREHRRECQELSISLGGVDKDNVTGIVLNALQQSDLPARCHVTVIMGATAPWLGSVREQAAKLPWSTEVVVNVDDMARRMANADLAIGAAGSTSWERCCLGLPTILLVLASNQREVAASLERQGAAIVVPAGDISQALPLALHTLASANALDQASRYSACLLDGQGTSRALQVVLSGMKRSGNVE</sequence>
<dbReference type="EC" id="3.6.1.57" evidence="4"/>
<dbReference type="SUPFAM" id="SSF53756">
    <property type="entry name" value="UDP-Glycosyltransferase/glycogen phosphorylase"/>
    <property type="match status" value="1"/>
</dbReference>